<dbReference type="AlphaFoldDB" id="H8KNE2"/>
<dbReference type="STRING" id="929556.Solca_4485"/>
<keyword evidence="5" id="KW-0998">Cell outer membrane</keyword>
<evidence type="ECO:0000313" key="6">
    <source>
        <dbReference type="EMBL" id="AFD09475.1"/>
    </source>
</evidence>
<sequence length="439" mass="49467">MNKSVAARKFSLEAEKNSYLPGIDLLAGYQHLSKPLEINLQTVKDGIVEGSSQQSVNTANEVYKEITGNNLPQAVQDRIYSLSKNVISTIYPDYNPPLNKQDYFTASLGIRQPLYLGGKLSTARNIAQNEYDAGNINLELTQKGVDFALAVQYLRMMYVNSILQKENTIVDIFKQNRDRADELVKNELIPPYLRNWTNVALTQAQTRKNNIDLEKKNIQVEINRLMGSPLDSALTIADTLRFSKANLAVEQSSFWAQNPSYKFIENKTNLAESTVKASRSLQLPNIFAIGNVNLYQKDLPVTTPPWLVGVEMQWTLFSGFRNTKRVSATKQLVEEAKLAQENTRTGLQAQLTIVNNKLTALENDIASLDTARSQAAVTTTMVRERLNNEFSTVKDVNDAIIVQEEIEKAYYTAVLGYYVALAEYWNLMGTPQRITEFIK</sequence>
<comment type="subcellular location">
    <subcellularLocation>
        <location evidence="1">Cell outer membrane</location>
    </subcellularLocation>
</comment>
<evidence type="ECO:0000256" key="3">
    <source>
        <dbReference type="ARBA" id="ARBA00022692"/>
    </source>
</evidence>
<dbReference type="HOGENOM" id="CLU_623883_0_0_10"/>
<proteinExistence type="predicted"/>
<accession>H8KNE2</accession>
<dbReference type="eggNOG" id="COG1538">
    <property type="taxonomic scope" value="Bacteria"/>
</dbReference>
<keyword evidence="2" id="KW-1134">Transmembrane beta strand</keyword>
<name>H8KNE2_SOLCM</name>
<dbReference type="PANTHER" id="PTHR30026:SF20">
    <property type="entry name" value="OUTER MEMBRANE PROTEIN TOLC"/>
    <property type="match status" value="1"/>
</dbReference>
<dbReference type="GO" id="GO:1990281">
    <property type="term" value="C:efflux pump complex"/>
    <property type="evidence" value="ECO:0007669"/>
    <property type="project" value="TreeGrafter"/>
</dbReference>
<dbReference type="EMBL" id="CP003349">
    <property type="protein sequence ID" value="AFD09475.1"/>
    <property type="molecule type" value="Genomic_DNA"/>
</dbReference>
<dbReference type="GO" id="GO:0009279">
    <property type="term" value="C:cell outer membrane"/>
    <property type="evidence" value="ECO:0007669"/>
    <property type="project" value="UniProtKB-SubCell"/>
</dbReference>
<keyword evidence="3" id="KW-0812">Transmembrane</keyword>
<evidence type="ECO:0000256" key="4">
    <source>
        <dbReference type="ARBA" id="ARBA00023136"/>
    </source>
</evidence>
<keyword evidence="4" id="KW-0472">Membrane</keyword>
<dbReference type="SUPFAM" id="SSF56954">
    <property type="entry name" value="Outer membrane efflux proteins (OEP)"/>
    <property type="match status" value="1"/>
</dbReference>
<reference evidence="6" key="1">
    <citation type="submission" date="2012-02" db="EMBL/GenBank/DDBJ databases">
        <title>The complete genome of Solitalea canadensis DSM 3403.</title>
        <authorList>
            <consortium name="US DOE Joint Genome Institute (JGI-PGF)"/>
            <person name="Lucas S."/>
            <person name="Copeland A."/>
            <person name="Lapidus A."/>
            <person name="Glavina del Rio T."/>
            <person name="Dalin E."/>
            <person name="Tice H."/>
            <person name="Bruce D."/>
            <person name="Goodwin L."/>
            <person name="Pitluck S."/>
            <person name="Peters L."/>
            <person name="Ovchinnikova G."/>
            <person name="Lu M."/>
            <person name="Kyrpides N."/>
            <person name="Mavromatis K."/>
            <person name="Ivanova N."/>
            <person name="Brettin T."/>
            <person name="Detter J.C."/>
            <person name="Han C."/>
            <person name="Larimer F."/>
            <person name="Land M."/>
            <person name="Hauser L."/>
            <person name="Markowitz V."/>
            <person name="Cheng J.-F."/>
            <person name="Hugenholtz P."/>
            <person name="Woyke T."/>
            <person name="Wu D."/>
            <person name="Spring S."/>
            <person name="Schroeder M."/>
            <person name="Kopitz M."/>
            <person name="Brambilla E."/>
            <person name="Klenk H.-P."/>
            <person name="Eisen J.A."/>
        </authorList>
    </citation>
    <scope>NUCLEOTIDE SEQUENCE</scope>
    <source>
        <strain evidence="6">DSM 3403</strain>
    </source>
</reference>
<gene>
    <name evidence="6" type="ordered locus">Solca_4485</name>
</gene>
<evidence type="ECO:0000256" key="2">
    <source>
        <dbReference type="ARBA" id="ARBA00022452"/>
    </source>
</evidence>
<dbReference type="PANTHER" id="PTHR30026">
    <property type="entry name" value="OUTER MEMBRANE PROTEIN TOLC"/>
    <property type="match status" value="1"/>
</dbReference>
<dbReference type="GO" id="GO:0015562">
    <property type="term" value="F:efflux transmembrane transporter activity"/>
    <property type="evidence" value="ECO:0007669"/>
    <property type="project" value="InterPro"/>
</dbReference>
<dbReference type="KEGG" id="scn:Solca_4485"/>
<organism evidence="6 7">
    <name type="scientific">Solitalea canadensis (strain ATCC 29591 / DSM 3403 / JCM 21819 / LMG 8368 / NBRC 15130 / NCIMB 12057 / USAM 9D)</name>
    <name type="common">Flexibacter canadensis</name>
    <dbReference type="NCBI Taxonomy" id="929556"/>
    <lineage>
        <taxon>Bacteria</taxon>
        <taxon>Pseudomonadati</taxon>
        <taxon>Bacteroidota</taxon>
        <taxon>Sphingobacteriia</taxon>
        <taxon>Sphingobacteriales</taxon>
        <taxon>Sphingobacteriaceae</taxon>
        <taxon>Solitalea</taxon>
    </lineage>
</organism>
<dbReference type="Proteomes" id="UP000007590">
    <property type="component" value="Chromosome"/>
</dbReference>
<dbReference type="Gene3D" id="1.20.1600.10">
    <property type="entry name" value="Outer membrane efflux proteins (OEP)"/>
    <property type="match status" value="1"/>
</dbReference>
<dbReference type="GO" id="GO:0015288">
    <property type="term" value="F:porin activity"/>
    <property type="evidence" value="ECO:0007669"/>
    <property type="project" value="TreeGrafter"/>
</dbReference>
<evidence type="ECO:0000313" key="7">
    <source>
        <dbReference type="Proteomes" id="UP000007590"/>
    </source>
</evidence>
<dbReference type="InterPro" id="IPR051906">
    <property type="entry name" value="TolC-like"/>
</dbReference>
<evidence type="ECO:0000256" key="1">
    <source>
        <dbReference type="ARBA" id="ARBA00004442"/>
    </source>
</evidence>
<evidence type="ECO:0000256" key="5">
    <source>
        <dbReference type="ARBA" id="ARBA00023237"/>
    </source>
</evidence>
<dbReference type="OrthoDB" id="1674454at2"/>
<keyword evidence="7" id="KW-1185">Reference proteome</keyword>
<protein>
    <submittedName>
        <fullName evidence="6">Outer membrane protein</fullName>
    </submittedName>
</protein>